<protein>
    <submittedName>
        <fullName evidence="2">Uncharacterized protein</fullName>
    </submittedName>
</protein>
<evidence type="ECO:0000313" key="2">
    <source>
        <dbReference type="EMBL" id="KAK2592749.1"/>
    </source>
</evidence>
<evidence type="ECO:0000256" key="1">
    <source>
        <dbReference type="SAM" id="MobiDB-lite"/>
    </source>
</evidence>
<reference evidence="2" key="1">
    <citation type="submission" date="2023-06" db="EMBL/GenBank/DDBJ databases">
        <title>Conoideocrella luteorostrata (Hypocreales: Clavicipitaceae), a potential biocontrol fungus for elongate hemlock scale in United States Christmas tree production areas.</title>
        <authorList>
            <person name="Barrett H."/>
            <person name="Lovett B."/>
            <person name="Macias A.M."/>
            <person name="Stajich J.E."/>
            <person name="Kasson M.T."/>
        </authorList>
    </citation>
    <scope>NUCLEOTIDE SEQUENCE</scope>
    <source>
        <strain evidence="2">ARSEF 14590</strain>
    </source>
</reference>
<feature type="region of interest" description="Disordered" evidence="1">
    <location>
        <begin position="345"/>
        <end position="364"/>
    </location>
</feature>
<proteinExistence type="predicted"/>
<gene>
    <name evidence="2" type="ORF">QQS21_009553</name>
</gene>
<dbReference type="AlphaFoldDB" id="A0AAJ0CGX0"/>
<sequence>MGPPRTRAHLLAQKGRFQEGSMNDRASAVPPVQFMGPSERAALERPLHLEVAGCNYGCSYGPSATPSGAGVPGATGGEEKRAGRLNIFGQMWEGVRGKLRLRRDDDKDRLRDDNKLKEYKEKARKEKDEHRGEHQDERPTRDEVFANYHQLVASGFFSSHAIQSTRHGPPRPSTSHGGDAPQWPLAAGLAVTPTKSGATTNNLSTPSHELPNAVCSPISAASSRGTKRAAAESPVESEGQDDGEDDATLAHRFLPKRLRKTAARDISLPKLRSVASRKNMRSAVAAARRSLSTGAHHAGGPQEELMDREPNKLTKKVPLSYPQFYMIQQQQQQQQGARTRASVDYVRGRDSSESYDKGSLGRKIKRPTSTRNLRSRVFAGSIPGESEPLSVVPDVNRGIPRVPHIPAKFTYGEDRENGAPWRGLRR</sequence>
<organism evidence="2 3">
    <name type="scientific">Conoideocrella luteorostrata</name>
    <dbReference type="NCBI Taxonomy" id="1105319"/>
    <lineage>
        <taxon>Eukaryota</taxon>
        <taxon>Fungi</taxon>
        <taxon>Dikarya</taxon>
        <taxon>Ascomycota</taxon>
        <taxon>Pezizomycotina</taxon>
        <taxon>Sordariomycetes</taxon>
        <taxon>Hypocreomycetidae</taxon>
        <taxon>Hypocreales</taxon>
        <taxon>Clavicipitaceae</taxon>
        <taxon>Conoideocrella</taxon>
    </lineage>
</organism>
<feature type="region of interest" description="Disordered" evidence="1">
    <location>
        <begin position="287"/>
        <end position="311"/>
    </location>
</feature>
<dbReference type="EMBL" id="JASWJB010000248">
    <property type="protein sequence ID" value="KAK2592749.1"/>
    <property type="molecule type" value="Genomic_DNA"/>
</dbReference>
<feature type="region of interest" description="Disordered" evidence="1">
    <location>
        <begin position="381"/>
        <end position="405"/>
    </location>
</feature>
<accession>A0AAJ0CGX0</accession>
<keyword evidence="3" id="KW-1185">Reference proteome</keyword>
<name>A0AAJ0CGX0_9HYPO</name>
<comment type="caution">
    <text evidence="2">The sequence shown here is derived from an EMBL/GenBank/DDBJ whole genome shotgun (WGS) entry which is preliminary data.</text>
</comment>
<feature type="region of interest" description="Disordered" evidence="1">
    <location>
        <begin position="162"/>
        <end position="247"/>
    </location>
</feature>
<feature type="compositionally biased region" description="Acidic residues" evidence="1">
    <location>
        <begin position="238"/>
        <end position="247"/>
    </location>
</feature>
<feature type="compositionally biased region" description="Polar residues" evidence="1">
    <location>
        <begin position="193"/>
        <end position="207"/>
    </location>
</feature>
<feature type="region of interest" description="Disordered" evidence="1">
    <location>
        <begin position="113"/>
        <end position="143"/>
    </location>
</feature>
<dbReference type="Proteomes" id="UP001251528">
    <property type="component" value="Unassembled WGS sequence"/>
</dbReference>
<evidence type="ECO:0000313" key="3">
    <source>
        <dbReference type="Proteomes" id="UP001251528"/>
    </source>
</evidence>
<feature type="compositionally biased region" description="Basic and acidic residues" evidence="1">
    <location>
        <begin position="346"/>
        <end position="356"/>
    </location>
</feature>